<feature type="domain" description="Type I restriction modification DNA specificity" evidence="5">
    <location>
        <begin position="275"/>
        <end position="426"/>
    </location>
</feature>
<feature type="compositionally biased region" description="Basic residues" evidence="4">
    <location>
        <begin position="501"/>
        <end position="511"/>
    </location>
</feature>
<evidence type="ECO:0000256" key="1">
    <source>
        <dbReference type="ARBA" id="ARBA00010923"/>
    </source>
</evidence>
<dbReference type="InterPro" id="IPR000055">
    <property type="entry name" value="Restrct_endonuc_typeI_TRD"/>
</dbReference>
<dbReference type="GO" id="GO:0009307">
    <property type="term" value="P:DNA restriction-modification system"/>
    <property type="evidence" value="ECO:0007669"/>
    <property type="project" value="UniProtKB-KW"/>
</dbReference>
<proteinExistence type="inferred from homology"/>
<keyword evidence="3" id="KW-0238">DNA-binding</keyword>
<reference evidence="6" key="1">
    <citation type="submission" date="2018-06" db="EMBL/GenBank/DDBJ databases">
        <authorList>
            <person name="Zhirakovskaya E."/>
        </authorList>
    </citation>
    <scope>NUCLEOTIDE SEQUENCE</scope>
</reference>
<dbReference type="SUPFAM" id="SSF116734">
    <property type="entry name" value="DNA methylase specificity domain"/>
    <property type="match status" value="2"/>
</dbReference>
<dbReference type="InterPro" id="IPR051212">
    <property type="entry name" value="Type-I_RE_S_subunit"/>
</dbReference>
<sequence>MSNLPNGWATTTLDKVAEWGSGGTPSRKNPKFYDGTIPWIKTGELGSKYIKGSSEHISEDAVRKSSAKIFPVGSVGIAMYGATIGKTSIFGIEASTNQACAVAQPHEHALDHEFLYYFLRSEKQSFIDAGKGGAQPNISQGVLKEWLIELPPLNEQKRIVAKIEQLFSELDKGVEALKAAKAQLKLYRQALLKHAFEGNLTADWREANKDKLETAEALLTRIKTERESRYQQQLDDWKQAVKKWGAGRKEGKKPVKPKPPQVQSSMVQNDQKDLPHGWEWFCVSELCDVVRGGSPRPAGDKRYYDGDIPFLKVADITRSSSAYLDKFSYTIKKLGLQKTRFVNANTLMISNSGATLGVPKICLIEATFNDGIAAFLGLNESLLLYHYYFWQSKTLSLRNINQGAAQPNLNTNIIGETCIPICSQQEMLCLVEELETNLSTVGQMEIDIEAQLKKSETLRQSILKKAFSGKLVPQDPSDEPASKLLERIKAEKAAQAAANKPTKKKTRRKAS</sequence>
<feature type="region of interest" description="Disordered" evidence="4">
    <location>
        <begin position="492"/>
        <end position="511"/>
    </location>
</feature>
<evidence type="ECO:0000256" key="2">
    <source>
        <dbReference type="ARBA" id="ARBA00022747"/>
    </source>
</evidence>
<feature type="region of interest" description="Disordered" evidence="4">
    <location>
        <begin position="245"/>
        <end position="269"/>
    </location>
</feature>
<dbReference type="PANTHER" id="PTHR43140:SF1">
    <property type="entry name" value="TYPE I RESTRICTION ENZYME ECOKI SPECIFICITY SUBUNIT"/>
    <property type="match status" value="1"/>
</dbReference>
<evidence type="ECO:0000259" key="5">
    <source>
        <dbReference type="Pfam" id="PF01420"/>
    </source>
</evidence>
<gene>
    <name evidence="6" type="ORF">MNBD_ALPHA03-425</name>
</gene>
<evidence type="ECO:0000256" key="3">
    <source>
        <dbReference type="ARBA" id="ARBA00023125"/>
    </source>
</evidence>
<dbReference type="GO" id="GO:0003677">
    <property type="term" value="F:DNA binding"/>
    <property type="evidence" value="ECO:0007669"/>
    <property type="project" value="UniProtKB-KW"/>
</dbReference>
<dbReference type="AlphaFoldDB" id="A0A3B1AFA8"/>
<name>A0A3B1AFA8_9ZZZZ</name>
<dbReference type="InterPro" id="IPR044946">
    <property type="entry name" value="Restrct_endonuc_typeI_TRD_sf"/>
</dbReference>
<comment type="similarity">
    <text evidence="1">Belongs to the type-I restriction system S methylase family.</text>
</comment>
<dbReference type="EMBL" id="UOFW01000096">
    <property type="protein sequence ID" value="VAX04536.1"/>
    <property type="molecule type" value="Genomic_DNA"/>
</dbReference>
<dbReference type="Gene3D" id="1.10.287.1120">
    <property type="entry name" value="Bipartite methylase S protein"/>
    <property type="match status" value="1"/>
</dbReference>
<dbReference type="Gene3D" id="3.90.220.20">
    <property type="entry name" value="DNA methylase specificity domains"/>
    <property type="match status" value="2"/>
</dbReference>
<feature type="domain" description="Type I restriction modification DNA specificity" evidence="5">
    <location>
        <begin position="5"/>
        <end position="173"/>
    </location>
</feature>
<evidence type="ECO:0000313" key="6">
    <source>
        <dbReference type="EMBL" id="VAX04536.1"/>
    </source>
</evidence>
<protein>
    <submittedName>
        <fullName evidence="6">Type I restriction-modification system, specificity subunit S</fullName>
    </submittedName>
</protein>
<dbReference type="CDD" id="cd17515">
    <property type="entry name" value="RMtype1_S_MjaORF132P_Sau1132ORF3780P-TRD1-CR1_like"/>
    <property type="match status" value="1"/>
</dbReference>
<evidence type="ECO:0000256" key="4">
    <source>
        <dbReference type="SAM" id="MobiDB-lite"/>
    </source>
</evidence>
<organism evidence="6">
    <name type="scientific">hydrothermal vent metagenome</name>
    <dbReference type="NCBI Taxonomy" id="652676"/>
    <lineage>
        <taxon>unclassified sequences</taxon>
        <taxon>metagenomes</taxon>
        <taxon>ecological metagenomes</taxon>
    </lineage>
</organism>
<keyword evidence="2" id="KW-0680">Restriction system</keyword>
<dbReference type="Pfam" id="PF01420">
    <property type="entry name" value="Methylase_S"/>
    <property type="match status" value="2"/>
</dbReference>
<dbReference type="PANTHER" id="PTHR43140">
    <property type="entry name" value="TYPE-1 RESTRICTION ENZYME ECOKI SPECIFICITY PROTEIN"/>
    <property type="match status" value="1"/>
</dbReference>
<accession>A0A3B1AFA8</accession>